<protein>
    <submittedName>
        <fullName evidence="2">Uncharacterized protein</fullName>
    </submittedName>
</protein>
<feature type="compositionally biased region" description="Polar residues" evidence="1">
    <location>
        <begin position="21"/>
        <end position="35"/>
    </location>
</feature>
<dbReference type="AlphaFoldDB" id="A0AAV1PHV6"/>
<organism evidence="2 3">
    <name type="scientific">Scomber scombrus</name>
    <name type="common">Atlantic mackerel</name>
    <name type="synonym">Scomber vernalis</name>
    <dbReference type="NCBI Taxonomy" id="13677"/>
    <lineage>
        <taxon>Eukaryota</taxon>
        <taxon>Metazoa</taxon>
        <taxon>Chordata</taxon>
        <taxon>Craniata</taxon>
        <taxon>Vertebrata</taxon>
        <taxon>Euteleostomi</taxon>
        <taxon>Actinopterygii</taxon>
        <taxon>Neopterygii</taxon>
        <taxon>Teleostei</taxon>
        <taxon>Neoteleostei</taxon>
        <taxon>Acanthomorphata</taxon>
        <taxon>Pelagiaria</taxon>
        <taxon>Scombriformes</taxon>
        <taxon>Scombridae</taxon>
        <taxon>Scomber</taxon>
    </lineage>
</organism>
<comment type="caution">
    <text evidence="2">The sequence shown here is derived from an EMBL/GenBank/DDBJ whole genome shotgun (WGS) entry which is preliminary data.</text>
</comment>
<keyword evidence="3" id="KW-1185">Reference proteome</keyword>
<gene>
    <name evidence="2" type="ORF">FSCOSCO3_A016691</name>
</gene>
<feature type="region of interest" description="Disordered" evidence="1">
    <location>
        <begin position="1"/>
        <end position="69"/>
    </location>
</feature>
<accession>A0AAV1PHV6</accession>
<evidence type="ECO:0000256" key="1">
    <source>
        <dbReference type="SAM" id="MobiDB-lite"/>
    </source>
</evidence>
<name>A0AAV1PHV6_SCOSC</name>
<reference evidence="2 3" key="1">
    <citation type="submission" date="2024-01" db="EMBL/GenBank/DDBJ databases">
        <authorList>
            <person name="Alioto T."/>
            <person name="Alioto T."/>
            <person name="Gomez Garrido J."/>
        </authorList>
    </citation>
    <scope>NUCLEOTIDE SEQUENCE [LARGE SCALE GENOMIC DNA]</scope>
</reference>
<evidence type="ECO:0000313" key="3">
    <source>
        <dbReference type="Proteomes" id="UP001314229"/>
    </source>
</evidence>
<evidence type="ECO:0000313" key="2">
    <source>
        <dbReference type="EMBL" id="CAK6970810.1"/>
    </source>
</evidence>
<dbReference type="Proteomes" id="UP001314229">
    <property type="component" value="Unassembled WGS sequence"/>
</dbReference>
<proteinExistence type="predicted"/>
<dbReference type="EMBL" id="CAWUFR010000165">
    <property type="protein sequence ID" value="CAK6970810.1"/>
    <property type="molecule type" value="Genomic_DNA"/>
</dbReference>
<sequence>MMLHGVNKKSQPETQEDRHPTQQTGRKNVTVNTEKPATREDGQPTQHMGQPCTVERAGGLHPDDLGGNGTGPKQVKILQYFNKCFSDPKLIWHIIVLTNETLFILLLDH</sequence>